<keyword evidence="1" id="KW-0812">Transmembrane</keyword>
<name>A0A381VRJ1_9ZZZZ</name>
<evidence type="ECO:0000256" key="1">
    <source>
        <dbReference type="SAM" id="Phobius"/>
    </source>
</evidence>
<feature type="transmembrane region" description="Helical" evidence="1">
    <location>
        <begin position="21"/>
        <end position="39"/>
    </location>
</feature>
<dbReference type="EMBL" id="UINC01009400">
    <property type="protein sequence ID" value="SVA42163.1"/>
    <property type="molecule type" value="Genomic_DNA"/>
</dbReference>
<keyword evidence="1" id="KW-1133">Transmembrane helix</keyword>
<evidence type="ECO:0000313" key="2">
    <source>
        <dbReference type="EMBL" id="SVA42163.1"/>
    </source>
</evidence>
<protein>
    <submittedName>
        <fullName evidence="2">Uncharacterized protein</fullName>
    </submittedName>
</protein>
<accession>A0A381VRJ1</accession>
<reference evidence="2" key="1">
    <citation type="submission" date="2018-05" db="EMBL/GenBank/DDBJ databases">
        <authorList>
            <person name="Lanie J.A."/>
            <person name="Ng W.-L."/>
            <person name="Kazmierczak K.M."/>
            <person name="Andrzejewski T.M."/>
            <person name="Davidsen T.M."/>
            <person name="Wayne K.J."/>
            <person name="Tettelin H."/>
            <person name="Glass J.I."/>
            <person name="Rusch D."/>
            <person name="Podicherti R."/>
            <person name="Tsui H.-C.T."/>
            <person name="Winkler M.E."/>
        </authorList>
    </citation>
    <scope>NUCLEOTIDE SEQUENCE</scope>
</reference>
<proteinExistence type="predicted"/>
<keyword evidence="1" id="KW-0472">Membrane</keyword>
<organism evidence="2">
    <name type="scientific">marine metagenome</name>
    <dbReference type="NCBI Taxonomy" id="408172"/>
    <lineage>
        <taxon>unclassified sequences</taxon>
        <taxon>metagenomes</taxon>
        <taxon>ecological metagenomes</taxon>
    </lineage>
</organism>
<gene>
    <name evidence="2" type="ORF">METZ01_LOCUS95017</name>
</gene>
<sequence length="127" mass="14314">MSERTVVDTRLDKLEQDNRRLKLALGALLFVMAGGGLIIERAMMPEEFPQVIEEVPLVGAVMPEQIPDVIQARRFEVIDENGTLRTLMDGKTIAYLDENRVTRAQLYADGFFYSDASGNVVWNAPER</sequence>
<dbReference type="AlphaFoldDB" id="A0A381VRJ1"/>